<evidence type="ECO:0000313" key="3">
    <source>
        <dbReference type="EMBL" id="APX72874.1"/>
    </source>
</evidence>
<dbReference type="OrthoDB" id="7358785at2"/>
<name>A0A1P8Q4U4_9LACO</name>
<dbReference type="Proteomes" id="UP000187499">
    <property type="component" value="Chromosome"/>
</dbReference>
<evidence type="ECO:0000259" key="2">
    <source>
        <dbReference type="Pfam" id="PF10668"/>
    </source>
</evidence>
<dbReference type="AlphaFoldDB" id="A0A1P8Q4U4"/>
<organism evidence="3 4">
    <name type="scientific">Companilactobacillus allii</name>
    <dbReference type="NCBI Taxonomy" id="1847728"/>
    <lineage>
        <taxon>Bacteria</taxon>
        <taxon>Bacillati</taxon>
        <taxon>Bacillota</taxon>
        <taxon>Bacilli</taxon>
        <taxon>Lactobacillales</taxon>
        <taxon>Lactobacillaceae</taxon>
        <taxon>Companilactobacillus</taxon>
    </lineage>
</organism>
<dbReference type="Pfam" id="PF10668">
    <property type="entry name" value="Phage_terminase"/>
    <property type="match status" value="1"/>
</dbReference>
<accession>A0A1P8Q4U4</accession>
<feature type="domain" description="PBSX phage terminase small subunit-like N-terminal" evidence="2">
    <location>
        <begin position="1"/>
        <end position="64"/>
    </location>
</feature>
<gene>
    <name evidence="3" type="ORF">BTM29_10065</name>
</gene>
<dbReference type="InterPro" id="IPR018925">
    <property type="entry name" value="XtmA-like_N"/>
</dbReference>
<reference evidence="4" key="1">
    <citation type="submission" date="2016-12" db="EMBL/GenBank/DDBJ databases">
        <authorList>
            <person name="Jung M.Y."/>
            <person name="Lee S.H."/>
        </authorList>
    </citation>
    <scope>NUCLEOTIDE SEQUENCE [LARGE SCALE GENOMIC DNA]</scope>
    <source>
        <strain evidence="4">WiKim39</strain>
    </source>
</reference>
<dbReference type="STRING" id="1847728.BTM29_10065"/>
<keyword evidence="4" id="KW-1185">Reference proteome</keyword>
<evidence type="ECO:0000313" key="4">
    <source>
        <dbReference type="Proteomes" id="UP000187499"/>
    </source>
</evidence>
<dbReference type="KEGG" id="lalw:BTM29_10065"/>
<proteinExistence type="predicted"/>
<dbReference type="NCBIfam" id="NF040601">
    <property type="entry name" value="TerS_not_xtmA"/>
    <property type="match status" value="1"/>
</dbReference>
<sequence length="281" mass="31632">MARPRSPQRNKAMKIWLDSNGSKPLVDIAKELNVPASRIRKWKSQDKWKDKLKRSVPLSKGSAPFESLSNNKNAVGNSGGAAPPGNKNAVTTGQYETILLDELSDEEQKIFKGVTDDPLVSINTEIRQLKVRQYRITKRIKDVVEGMNDKEIQTFSTIKERPQTFTDDDGNQFTAAVPITKPFQSATQSYRKFDDLLKLEDALTAVGNSLQKAIREKAKIMNIPYDQELIKGKAKIAVQQARIAEYQADKLTNSGIDNPILKTIYEHLRKQNGSEMNEDID</sequence>
<dbReference type="RefSeq" id="WP_076617019.1">
    <property type="nucleotide sequence ID" value="NZ_CP019323.1"/>
</dbReference>
<feature type="compositionally biased region" description="Polar residues" evidence="1">
    <location>
        <begin position="67"/>
        <end position="76"/>
    </location>
</feature>
<protein>
    <recommendedName>
        <fullName evidence="2">PBSX phage terminase small subunit-like N-terminal domain-containing protein</fullName>
    </recommendedName>
</protein>
<dbReference type="EMBL" id="CP019323">
    <property type="protein sequence ID" value="APX72874.1"/>
    <property type="molecule type" value="Genomic_DNA"/>
</dbReference>
<feature type="region of interest" description="Disordered" evidence="1">
    <location>
        <begin position="45"/>
        <end position="89"/>
    </location>
</feature>
<evidence type="ECO:0000256" key="1">
    <source>
        <dbReference type="SAM" id="MobiDB-lite"/>
    </source>
</evidence>